<dbReference type="Pfam" id="PF13318">
    <property type="entry name" value="AtzG-like"/>
    <property type="match status" value="1"/>
</dbReference>
<protein>
    <submittedName>
        <fullName evidence="1">DUF4089 domain-containing protein</fullName>
    </submittedName>
</protein>
<accession>A0A9X1Y3W6</accession>
<evidence type="ECO:0000313" key="1">
    <source>
        <dbReference type="EMBL" id="MCK8783489.1"/>
    </source>
</evidence>
<sequence>MPADPPPFDPAAYVDAAAALLGLEVRPEWREGVVANLQATAAAARLMLEFPLPDELDAAPVFRA</sequence>
<dbReference type="InterPro" id="IPR025148">
    <property type="entry name" value="AtzG-like"/>
</dbReference>
<organism evidence="1 2">
    <name type="scientific">Roseomonas acroporae</name>
    <dbReference type="NCBI Taxonomy" id="2937791"/>
    <lineage>
        <taxon>Bacteria</taxon>
        <taxon>Pseudomonadati</taxon>
        <taxon>Pseudomonadota</taxon>
        <taxon>Alphaproteobacteria</taxon>
        <taxon>Acetobacterales</taxon>
        <taxon>Roseomonadaceae</taxon>
        <taxon>Roseomonas</taxon>
    </lineage>
</organism>
<name>A0A9X1Y3W6_9PROT</name>
<gene>
    <name evidence="1" type="ORF">M0638_03715</name>
</gene>
<evidence type="ECO:0000313" key="2">
    <source>
        <dbReference type="Proteomes" id="UP001139516"/>
    </source>
</evidence>
<reference evidence="1" key="1">
    <citation type="submission" date="2022-04" db="EMBL/GenBank/DDBJ databases">
        <title>Roseomonas acroporae sp. nov., isolated from coral Acropora digitifera.</title>
        <authorList>
            <person name="Sun H."/>
        </authorList>
    </citation>
    <scope>NUCLEOTIDE SEQUENCE</scope>
    <source>
        <strain evidence="1">NAR14</strain>
    </source>
</reference>
<dbReference type="EMBL" id="JALPRX010000010">
    <property type="protein sequence ID" value="MCK8783489.1"/>
    <property type="molecule type" value="Genomic_DNA"/>
</dbReference>
<dbReference type="AlphaFoldDB" id="A0A9X1Y3W6"/>
<comment type="caution">
    <text evidence="1">The sequence shown here is derived from an EMBL/GenBank/DDBJ whole genome shotgun (WGS) entry which is preliminary data.</text>
</comment>
<dbReference type="Proteomes" id="UP001139516">
    <property type="component" value="Unassembled WGS sequence"/>
</dbReference>
<proteinExistence type="predicted"/>
<keyword evidence="2" id="KW-1185">Reference proteome</keyword>
<dbReference type="RefSeq" id="WP_248665614.1">
    <property type="nucleotide sequence ID" value="NZ_JALPRX010000010.1"/>
</dbReference>